<dbReference type="EMBL" id="FQZB01000013">
    <property type="protein sequence ID" value="SHK08197.1"/>
    <property type="molecule type" value="Genomic_DNA"/>
</dbReference>
<accession>A0A1M6PJU7</accession>
<dbReference type="Pfam" id="PF14213">
    <property type="entry name" value="DUF4325"/>
    <property type="match status" value="1"/>
</dbReference>
<name>A0A1M6PJU7_9CLOT</name>
<dbReference type="RefSeq" id="WP_072989977.1">
    <property type="nucleotide sequence ID" value="NZ_FQZB01000013.1"/>
</dbReference>
<dbReference type="OrthoDB" id="1931651at2"/>
<keyword evidence="3" id="KW-1185">Reference proteome</keyword>
<sequence>MEINVRGFLGDDFVVEDAIVLREYIEENTDEMIWLDFDGIEKVSTTFLNCLFTDLINKEGRDTIIRRICVKNLANQRDFCRVVRGTAFC</sequence>
<proteinExistence type="predicted"/>
<protein>
    <recommendedName>
        <fullName evidence="1">DUF4325 domain-containing protein</fullName>
    </recommendedName>
</protein>
<evidence type="ECO:0000313" key="3">
    <source>
        <dbReference type="Proteomes" id="UP000184310"/>
    </source>
</evidence>
<evidence type="ECO:0000259" key="1">
    <source>
        <dbReference type="Pfam" id="PF14213"/>
    </source>
</evidence>
<feature type="domain" description="DUF4325" evidence="1">
    <location>
        <begin position="17"/>
        <end position="76"/>
    </location>
</feature>
<reference evidence="2 3" key="1">
    <citation type="submission" date="2016-11" db="EMBL/GenBank/DDBJ databases">
        <authorList>
            <person name="Jaros S."/>
            <person name="Januszkiewicz K."/>
            <person name="Wedrychowicz H."/>
        </authorList>
    </citation>
    <scope>NUCLEOTIDE SEQUENCE [LARGE SCALE GENOMIC DNA]</scope>
    <source>
        <strain evidence="2 3">DSM 21758</strain>
    </source>
</reference>
<gene>
    <name evidence="2" type="ORF">SAMN02745163_03178</name>
</gene>
<organism evidence="2 3">
    <name type="scientific">Clostridium cavendishii DSM 21758</name>
    <dbReference type="NCBI Taxonomy" id="1121302"/>
    <lineage>
        <taxon>Bacteria</taxon>
        <taxon>Bacillati</taxon>
        <taxon>Bacillota</taxon>
        <taxon>Clostridia</taxon>
        <taxon>Eubacteriales</taxon>
        <taxon>Clostridiaceae</taxon>
        <taxon>Clostridium</taxon>
    </lineage>
</organism>
<dbReference type="Proteomes" id="UP000184310">
    <property type="component" value="Unassembled WGS sequence"/>
</dbReference>
<dbReference type="InterPro" id="IPR025474">
    <property type="entry name" value="DUF4325"/>
</dbReference>
<dbReference type="AlphaFoldDB" id="A0A1M6PJU7"/>
<dbReference type="STRING" id="1121302.SAMN02745163_03178"/>
<evidence type="ECO:0000313" key="2">
    <source>
        <dbReference type="EMBL" id="SHK08197.1"/>
    </source>
</evidence>